<dbReference type="PANTHER" id="PTHR45761">
    <property type="entry name" value="EXTENDED SYNAPTOTAGMIN-LIKE PROTEIN 2, ISOFORM C"/>
    <property type="match status" value="1"/>
</dbReference>
<accession>G5DYB2</accession>
<name>G5DYB2_9PIPI</name>
<dbReference type="GO" id="GO:0005789">
    <property type="term" value="C:endoplasmic reticulum membrane"/>
    <property type="evidence" value="ECO:0007669"/>
    <property type="project" value="TreeGrafter"/>
</dbReference>
<sequence length="132" mass="14746">RVVDEWFTLDEATSGKLHLKLEWLTPKSTTEDLEQVLTSVKADKNQANDGLSAALLILYLDSARSLPNNPLEINQEGMKKAANQRFQLNNSGPNSNLKMKIALRVLHVEKPVHSPDETQASQVKRPSIFKGK</sequence>
<dbReference type="GO" id="GO:0005509">
    <property type="term" value="F:calcium ion binding"/>
    <property type="evidence" value="ECO:0007669"/>
    <property type="project" value="TreeGrafter"/>
</dbReference>
<dbReference type="AlphaFoldDB" id="G5DYB2"/>
<organism evidence="2">
    <name type="scientific">Pipa carvalhoi</name>
    <name type="common">Carvalho's Surinam toad</name>
    <dbReference type="NCBI Taxonomy" id="191480"/>
    <lineage>
        <taxon>Eukaryota</taxon>
        <taxon>Metazoa</taxon>
        <taxon>Chordata</taxon>
        <taxon>Craniata</taxon>
        <taxon>Vertebrata</taxon>
        <taxon>Euteleostomi</taxon>
        <taxon>Amphibia</taxon>
        <taxon>Batrachia</taxon>
        <taxon>Anura</taxon>
        <taxon>Pipoidea</taxon>
        <taxon>Pipidae</taxon>
        <taxon>Pipinae</taxon>
        <taxon>Pipa</taxon>
    </lineage>
</organism>
<dbReference type="GO" id="GO:0035091">
    <property type="term" value="F:phosphatidylinositol binding"/>
    <property type="evidence" value="ECO:0007669"/>
    <property type="project" value="TreeGrafter"/>
</dbReference>
<evidence type="ECO:0000256" key="1">
    <source>
        <dbReference type="SAM" id="MobiDB-lite"/>
    </source>
</evidence>
<dbReference type="GO" id="GO:0031210">
    <property type="term" value="F:phosphatidylcholine binding"/>
    <property type="evidence" value="ECO:0007669"/>
    <property type="project" value="TreeGrafter"/>
</dbReference>
<protein>
    <submittedName>
        <fullName evidence="2">Uncharacterized protein</fullName>
    </submittedName>
</protein>
<dbReference type="EMBL" id="JP286126">
    <property type="protein sequence ID" value="AEQ16573.1"/>
    <property type="molecule type" value="mRNA"/>
</dbReference>
<reference evidence="2" key="1">
    <citation type="submission" date="2011-09" db="EMBL/GenBank/DDBJ databases">
        <title>The odds of duplicate gene persistence after polyploidization.</title>
        <authorList>
            <person name="Chain F.J.J."/>
            <person name="Evans B.J."/>
            <person name="Dushoff J."/>
        </authorList>
    </citation>
    <scope>NUCLEOTIDE SEQUENCE</scope>
    <source>
        <tissue evidence="2">Liver</tissue>
    </source>
</reference>
<proteinExistence type="evidence at transcript level"/>
<dbReference type="InterPro" id="IPR051634">
    <property type="entry name" value="Extended_Synaptotagmin"/>
</dbReference>
<dbReference type="Gene3D" id="2.60.40.150">
    <property type="entry name" value="C2 domain"/>
    <property type="match status" value="1"/>
</dbReference>
<feature type="non-terminal residue" evidence="2">
    <location>
        <position position="132"/>
    </location>
</feature>
<feature type="non-terminal residue" evidence="2">
    <location>
        <position position="1"/>
    </location>
</feature>
<dbReference type="InterPro" id="IPR035892">
    <property type="entry name" value="C2_domain_sf"/>
</dbReference>
<dbReference type="GO" id="GO:0005544">
    <property type="term" value="F:calcium-dependent phospholipid binding"/>
    <property type="evidence" value="ECO:0007669"/>
    <property type="project" value="TreeGrafter"/>
</dbReference>
<evidence type="ECO:0000313" key="2">
    <source>
        <dbReference type="EMBL" id="AEQ16573.1"/>
    </source>
</evidence>
<feature type="region of interest" description="Disordered" evidence="1">
    <location>
        <begin position="110"/>
        <end position="132"/>
    </location>
</feature>
<dbReference type="GO" id="GO:0008429">
    <property type="term" value="F:phosphatidylethanolamine binding"/>
    <property type="evidence" value="ECO:0007669"/>
    <property type="project" value="TreeGrafter"/>
</dbReference>
<dbReference type="PANTHER" id="PTHR45761:SF2">
    <property type="entry name" value="EXTENDED SYNAPTOTAGMIN-2"/>
    <property type="match status" value="1"/>
</dbReference>